<dbReference type="InterPro" id="IPR001207">
    <property type="entry name" value="Transposase_mutator"/>
</dbReference>
<reference evidence="6 7" key="1">
    <citation type="submission" date="2019-01" db="EMBL/GenBank/DDBJ databases">
        <authorList>
            <person name="Chen W.-M."/>
        </authorList>
    </citation>
    <scope>NUCLEOTIDE SEQUENCE [LARGE SCALE GENOMIC DNA]</scope>
    <source>
        <strain evidence="6 7">ICH-3</strain>
    </source>
</reference>
<evidence type="ECO:0000256" key="2">
    <source>
        <dbReference type="ARBA" id="ARBA00010961"/>
    </source>
</evidence>
<sequence>MNDGYCSDDGSSGSLLCHRYILATLLSSPVRMSEISTVGCSEVRWAVGIAANGDSELLGVWGPRVVGLRPATGALAEAGNPARPVAPPPAWHAHFADMRARGLARVRLVVCPDSPSFASELRDCFPGATALPSFALQFEVSVSRAAQDHRASMALLLQDIIDAGSPHEAGQALDHLESSRLGQRYPDVVAAWRLTLEQGRPLFDAAPSLRRVVHSGDGLSVDMNRSLGRAIARRRPFTSADDAVEFVRAALERRLRAIGGSDKGAVTARSRTRTALATTMSASL</sequence>
<keyword evidence="7" id="KW-1185">Reference proteome</keyword>
<dbReference type="RefSeq" id="WP_128199435.1">
    <property type="nucleotide sequence ID" value="NZ_SACT01000005.1"/>
</dbReference>
<dbReference type="OrthoDB" id="165209at2"/>
<comment type="similarity">
    <text evidence="2">Belongs to the transposase mutator family.</text>
</comment>
<gene>
    <name evidence="6" type="ORF">ENE75_16655</name>
</gene>
<proteinExistence type="inferred from homology"/>
<evidence type="ECO:0000313" key="7">
    <source>
        <dbReference type="Proteomes" id="UP000288178"/>
    </source>
</evidence>
<keyword evidence="3" id="KW-0815">Transposition</keyword>
<evidence type="ECO:0000256" key="1">
    <source>
        <dbReference type="ARBA" id="ARBA00002190"/>
    </source>
</evidence>
<accession>A0A3S2WTR7</accession>
<evidence type="ECO:0000256" key="4">
    <source>
        <dbReference type="ARBA" id="ARBA00023125"/>
    </source>
</evidence>
<dbReference type="EMBL" id="SACT01000005">
    <property type="protein sequence ID" value="RVT50619.1"/>
    <property type="molecule type" value="Genomic_DNA"/>
</dbReference>
<name>A0A3S2WTR7_9BURK</name>
<evidence type="ECO:0000313" key="6">
    <source>
        <dbReference type="EMBL" id="RVT50619.1"/>
    </source>
</evidence>
<dbReference type="GO" id="GO:0003677">
    <property type="term" value="F:DNA binding"/>
    <property type="evidence" value="ECO:0007669"/>
    <property type="project" value="UniProtKB-KW"/>
</dbReference>
<evidence type="ECO:0000256" key="3">
    <source>
        <dbReference type="ARBA" id="ARBA00022578"/>
    </source>
</evidence>
<evidence type="ECO:0000256" key="5">
    <source>
        <dbReference type="ARBA" id="ARBA00023172"/>
    </source>
</evidence>
<dbReference type="Proteomes" id="UP000288178">
    <property type="component" value="Unassembled WGS sequence"/>
</dbReference>
<dbReference type="GO" id="GO:0004803">
    <property type="term" value="F:transposase activity"/>
    <property type="evidence" value="ECO:0007669"/>
    <property type="project" value="InterPro"/>
</dbReference>
<dbReference type="GO" id="GO:0006313">
    <property type="term" value="P:DNA transposition"/>
    <property type="evidence" value="ECO:0007669"/>
    <property type="project" value="InterPro"/>
</dbReference>
<comment type="function">
    <text evidence="1">Required for the transposition of the insertion element.</text>
</comment>
<dbReference type="Pfam" id="PF00872">
    <property type="entry name" value="Transposase_mut"/>
    <property type="match status" value="1"/>
</dbReference>
<keyword evidence="4" id="KW-0238">DNA-binding</keyword>
<comment type="caution">
    <text evidence="6">The sequence shown here is derived from an EMBL/GenBank/DDBJ whole genome shotgun (WGS) entry which is preliminary data.</text>
</comment>
<keyword evidence="5" id="KW-0233">DNA recombination</keyword>
<organism evidence="6 7">
    <name type="scientific">Rubrivivax albus</name>
    <dbReference type="NCBI Taxonomy" id="2499835"/>
    <lineage>
        <taxon>Bacteria</taxon>
        <taxon>Pseudomonadati</taxon>
        <taxon>Pseudomonadota</taxon>
        <taxon>Betaproteobacteria</taxon>
        <taxon>Burkholderiales</taxon>
        <taxon>Sphaerotilaceae</taxon>
        <taxon>Rubrivivax</taxon>
    </lineage>
</organism>
<dbReference type="AlphaFoldDB" id="A0A3S2WTR7"/>
<protein>
    <submittedName>
        <fullName evidence="6">Uncharacterized protein</fullName>
    </submittedName>
</protein>